<protein>
    <submittedName>
        <fullName evidence="1">DUF433 domain-containing protein</fullName>
    </submittedName>
</protein>
<dbReference type="PANTHER" id="PTHR34849">
    <property type="entry name" value="SSL5025 PROTEIN"/>
    <property type="match status" value="1"/>
</dbReference>
<dbReference type="Gene3D" id="1.10.10.10">
    <property type="entry name" value="Winged helix-like DNA-binding domain superfamily/Winged helix DNA-binding domain"/>
    <property type="match status" value="1"/>
</dbReference>
<evidence type="ECO:0000313" key="1">
    <source>
        <dbReference type="EMBL" id="MFD2574500.1"/>
    </source>
</evidence>
<proteinExistence type="predicted"/>
<dbReference type="Proteomes" id="UP001597469">
    <property type="component" value="Unassembled WGS sequence"/>
</dbReference>
<name>A0ABW5MBX4_9BACT</name>
<gene>
    <name evidence="1" type="ORF">ACFSUS_27945</name>
</gene>
<reference evidence="2" key="1">
    <citation type="journal article" date="2019" name="Int. J. Syst. Evol. Microbiol.">
        <title>The Global Catalogue of Microorganisms (GCM) 10K type strain sequencing project: providing services to taxonomists for standard genome sequencing and annotation.</title>
        <authorList>
            <consortium name="The Broad Institute Genomics Platform"/>
            <consortium name="The Broad Institute Genome Sequencing Center for Infectious Disease"/>
            <person name="Wu L."/>
            <person name="Ma J."/>
        </authorList>
    </citation>
    <scope>NUCLEOTIDE SEQUENCE [LARGE SCALE GENOMIC DNA]</scope>
    <source>
        <strain evidence="2">KCTC 42805</strain>
    </source>
</reference>
<dbReference type="InterPro" id="IPR036388">
    <property type="entry name" value="WH-like_DNA-bd_sf"/>
</dbReference>
<comment type="caution">
    <text evidence="1">The sequence shown here is derived from an EMBL/GenBank/DDBJ whole genome shotgun (WGS) entry which is preliminary data.</text>
</comment>
<keyword evidence="2" id="KW-1185">Reference proteome</keyword>
<sequence length="73" mass="8080">MLTRITIDPEICHGKPTIRGSRLLVTTVLELLASNMTWDEIQADYPGLEPEDIQACLNYAVQLAHFSTIPLAA</sequence>
<evidence type="ECO:0000313" key="2">
    <source>
        <dbReference type="Proteomes" id="UP001597469"/>
    </source>
</evidence>
<dbReference type="PANTHER" id="PTHR34849:SF3">
    <property type="entry name" value="SSR2962 PROTEIN"/>
    <property type="match status" value="1"/>
</dbReference>
<dbReference type="EMBL" id="JBHULN010000029">
    <property type="protein sequence ID" value="MFD2574500.1"/>
    <property type="molecule type" value="Genomic_DNA"/>
</dbReference>
<dbReference type="SUPFAM" id="SSF46689">
    <property type="entry name" value="Homeodomain-like"/>
    <property type="match status" value="1"/>
</dbReference>
<accession>A0ABW5MBX4</accession>
<dbReference type="InterPro" id="IPR007367">
    <property type="entry name" value="DUF433"/>
</dbReference>
<dbReference type="InterPro" id="IPR009057">
    <property type="entry name" value="Homeodomain-like_sf"/>
</dbReference>
<organism evidence="1 2">
    <name type="scientific">Spirosoma soli</name>
    <dbReference type="NCBI Taxonomy" id="1770529"/>
    <lineage>
        <taxon>Bacteria</taxon>
        <taxon>Pseudomonadati</taxon>
        <taxon>Bacteroidota</taxon>
        <taxon>Cytophagia</taxon>
        <taxon>Cytophagales</taxon>
        <taxon>Cytophagaceae</taxon>
        <taxon>Spirosoma</taxon>
    </lineage>
</organism>
<dbReference type="Pfam" id="PF04255">
    <property type="entry name" value="DUF433"/>
    <property type="match status" value="1"/>
</dbReference>